<evidence type="ECO:0000256" key="2">
    <source>
        <dbReference type="SAM" id="MobiDB-lite"/>
    </source>
</evidence>
<feature type="coiled-coil region" evidence="1">
    <location>
        <begin position="494"/>
        <end position="552"/>
    </location>
</feature>
<dbReference type="EMBL" id="CAJVRM010000170">
    <property type="protein sequence ID" value="CAG8976277.1"/>
    <property type="molecule type" value="Genomic_DNA"/>
</dbReference>
<evidence type="ECO:0000256" key="1">
    <source>
        <dbReference type="SAM" id="Coils"/>
    </source>
</evidence>
<protein>
    <submittedName>
        <fullName evidence="3">Uncharacterized protein</fullName>
    </submittedName>
</protein>
<feature type="compositionally biased region" description="Polar residues" evidence="2">
    <location>
        <begin position="42"/>
        <end position="57"/>
    </location>
</feature>
<reference evidence="3" key="1">
    <citation type="submission" date="2021-07" db="EMBL/GenBank/DDBJ databases">
        <authorList>
            <person name="Durling M."/>
        </authorList>
    </citation>
    <scope>NUCLEOTIDE SEQUENCE</scope>
</reference>
<feature type="region of interest" description="Disordered" evidence="2">
    <location>
        <begin position="1"/>
        <end position="91"/>
    </location>
</feature>
<dbReference type="AlphaFoldDB" id="A0A9N9Q6C2"/>
<keyword evidence="4" id="KW-1185">Reference proteome</keyword>
<gene>
    <name evidence="3" type="ORF">HYALB_00012468</name>
</gene>
<feature type="coiled-coil region" evidence="1">
    <location>
        <begin position="320"/>
        <end position="347"/>
    </location>
</feature>
<name>A0A9N9Q6C2_9HELO</name>
<dbReference type="Proteomes" id="UP000701801">
    <property type="component" value="Unassembled WGS sequence"/>
</dbReference>
<feature type="coiled-coil region" evidence="1">
    <location>
        <begin position="645"/>
        <end position="686"/>
    </location>
</feature>
<feature type="compositionally biased region" description="Low complexity" evidence="2">
    <location>
        <begin position="27"/>
        <end position="37"/>
    </location>
</feature>
<comment type="caution">
    <text evidence="3">The sequence shown here is derived from an EMBL/GenBank/DDBJ whole genome shotgun (WGS) entry which is preliminary data.</text>
</comment>
<feature type="region of interest" description="Disordered" evidence="2">
    <location>
        <begin position="284"/>
        <end position="306"/>
    </location>
</feature>
<evidence type="ECO:0000313" key="4">
    <source>
        <dbReference type="Proteomes" id="UP000701801"/>
    </source>
</evidence>
<evidence type="ECO:0000313" key="3">
    <source>
        <dbReference type="EMBL" id="CAG8976277.1"/>
    </source>
</evidence>
<keyword evidence="1" id="KW-0175">Coiled coil</keyword>
<accession>A0A9N9Q6C2</accession>
<organism evidence="3 4">
    <name type="scientific">Hymenoscyphus albidus</name>
    <dbReference type="NCBI Taxonomy" id="595503"/>
    <lineage>
        <taxon>Eukaryota</taxon>
        <taxon>Fungi</taxon>
        <taxon>Dikarya</taxon>
        <taxon>Ascomycota</taxon>
        <taxon>Pezizomycotina</taxon>
        <taxon>Leotiomycetes</taxon>
        <taxon>Helotiales</taxon>
        <taxon>Helotiaceae</taxon>
        <taxon>Hymenoscyphus</taxon>
    </lineage>
</organism>
<feature type="coiled-coil region" evidence="1">
    <location>
        <begin position="163"/>
        <end position="238"/>
    </location>
</feature>
<sequence length="768" mass="86748">MADLEHLPILTSEDEQPIALRRKRRSSAAPSSNGSSPLRANFRTSTKARQQYGISTPPSTPKRVKKRVRFSDPGPPIPSPSNSNSSGLTPFMRRTSLLSTPTSRRRHSTPVNLLQSNRAQYDAPLSGEIQFAPLRQVLDGRVTRRLRRNRLSEETNIIEIEKRHEARGRKREVERLREELAARDLEVQNMRDEQDIASQIEEESGFQVNTNTMQINRIRELERVIIQLRAELRSKEEDDDATIDDPNWTMAAKDPFDFEDEDENMIINYDLEFTYNDEMITTPTRLNTSFPSPPSTVPNTPSRSMNAGIQASPLVVDSEKELLREQLETLQAEVANLTSTIEFNQDHHLRLEQKLSEYLPADECHDDTSLDSALDGVLTQLALSQSLAIESKNAFSALGQEVNNLGFVSSGPEETLEIIARQFRQARLDLEYLTPGEIPEGFENHKLLEMLVSRIKVLVKKSKRNDEKIDEYHEQEISLRQQLSTRIDIGESLNKELYLVNKEANDLKDELEQAEISNGRLQSALEGYRQEVANLEKLIEKIEAAGHEKEQSLQSELASVQEQLQNEVLGNYTTPQAHEDKTTILKELELRLSNALEAGRQIQDELATLSTSLAEKDQHIKTLELSASDREKSHGHALALRDARVSQLREEVQRITLSLETAESTIASLRKSNSELEAQVEGEKRRGTLFMQALREKMVSAVEISTGYLNEEISVQGPSVPVVAEQSSVVRPGLFDGALARKGGRKKRRFYSGLGFLEEGEEEGDVEM</sequence>
<proteinExistence type="predicted"/>
<dbReference type="OrthoDB" id="3532430at2759"/>